<keyword evidence="7 19" id="KW-1003">Cell membrane</keyword>
<accession>A0ABX9KJR1</accession>
<feature type="transmembrane region" description="Helical" evidence="19">
    <location>
        <begin position="175"/>
        <end position="191"/>
    </location>
</feature>
<dbReference type="EMBL" id="QUAJ01000003">
    <property type="protein sequence ID" value="REI42684.1"/>
    <property type="molecule type" value="Genomic_DNA"/>
</dbReference>
<evidence type="ECO:0000256" key="11">
    <source>
        <dbReference type="ARBA" id="ARBA00022842"/>
    </source>
</evidence>
<comment type="catalytic activity">
    <reaction evidence="18 19">
        <text>alpha-ribazole 5'-phosphate + adenosylcob(III)inamide-GDP = adenosylcob(III)alamin 5'-phosphate + GMP + H(+)</text>
        <dbReference type="Rhea" id="RHEA:23560"/>
        <dbReference type="ChEBI" id="CHEBI:15378"/>
        <dbReference type="ChEBI" id="CHEBI:57918"/>
        <dbReference type="ChEBI" id="CHEBI:58115"/>
        <dbReference type="ChEBI" id="CHEBI:60487"/>
        <dbReference type="ChEBI" id="CHEBI:60493"/>
        <dbReference type="EC" id="2.7.8.26"/>
    </reaction>
</comment>
<keyword evidence="8 19" id="KW-0169">Cobalamin biosynthesis</keyword>
<keyword evidence="12 19" id="KW-1133">Transmembrane helix</keyword>
<dbReference type="RefSeq" id="WP_114641307.1">
    <property type="nucleotide sequence ID" value="NZ_JAACIO010000003.1"/>
</dbReference>
<dbReference type="NCBIfam" id="TIGR00317">
    <property type="entry name" value="cobS"/>
    <property type="match status" value="1"/>
</dbReference>
<name>A0ABX9KJR1_9FUSO</name>
<sequence>MKGFLLLLQFMTRIPTPKMEYEPKQLGKAMKFFPIVGMIIGVILYYSFIVLNQYFDSPEVIAILIILIDIVLTGGLHLDGLADTFDGIFSYRSKKRMLEIMKDSRIGSNGALSLIIYFALKGTLLKEVISIDESPYFLLVMPVIARFNSTLNCGVGKYARPSGMGKSIVEETNMIGVLISFVITAAFSYYFVGMRGIYALIVVSILGIYFAKLMERKIGGITGDTLGAVVEMSTIIVLIVGAING</sequence>
<keyword evidence="13 19" id="KW-0472">Membrane</keyword>
<comment type="subcellular location">
    <subcellularLocation>
        <location evidence="2 19">Cell membrane</location>
        <topology evidence="2 19">Multi-pass membrane protein</topology>
    </subcellularLocation>
</comment>
<evidence type="ECO:0000256" key="9">
    <source>
        <dbReference type="ARBA" id="ARBA00022679"/>
    </source>
</evidence>
<keyword evidence="11 19" id="KW-0460">Magnesium</keyword>
<keyword evidence="9 19" id="KW-0808">Transferase</keyword>
<evidence type="ECO:0000256" key="16">
    <source>
        <dbReference type="ARBA" id="ARBA00032853"/>
    </source>
</evidence>
<protein>
    <recommendedName>
        <fullName evidence="6 19">Adenosylcobinamide-GDP ribazoletransferase</fullName>
        <ecNumber evidence="5 19">2.7.8.26</ecNumber>
    </recommendedName>
    <alternativeName>
        <fullName evidence="16 19">Cobalamin synthase</fullName>
    </alternativeName>
    <alternativeName>
        <fullName evidence="15 19">Cobalamin-5'-phosphate synthase</fullName>
    </alternativeName>
</protein>
<evidence type="ECO:0000256" key="8">
    <source>
        <dbReference type="ARBA" id="ARBA00022573"/>
    </source>
</evidence>
<comment type="similarity">
    <text evidence="4 19">Belongs to the CobS family.</text>
</comment>
<evidence type="ECO:0000256" key="7">
    <source>
        <dbReference type="ARBA" id="ARBA00022475"/>
    </source>
</evidence>
<evidence type="ECO:0000256" key="12">
    <source>
        <dbReference type="ARBA" id="ARBA00022989"/>
    </source>
</evidence>
<evidence type="ECO:0000313" key="20">
    <source>
        <dbReference type="EMBL" id="REI42684.1"/>
    </source>
</evidence>
<dbReference type="Proteomes" id="UP000263486">
    <property type="component" value="Unassembled WGS sequence"/>
</dbReference>
<dbReference type="EC" id="2.7.8.26" evidence="5 19"/>
<comment type="pathway">
    <text evidence="3 19">Cofactor biosynthesis; adenosylcobalamin biosynthesis; adenosylcobalamin from cob(II)yrinate a,c-diamide: step 7/7.</text>
</comment>
<dbReference type="Pfam" id="PF02654">
    <property type="entry name" value="CobS"/>
    <property type="match status" value="1"/>
</dbReference>
<evidence type="ECO:0000256" key="6">
    <source>
        <dbReference type="ARBA" id="ARBA00015850"/>
    </source>
</evidence>
<evidence type="ECO:0000256" key="10">
    <source>
        <dbReference type="ARBA" id="ARBA00022692"/>
    </source>
</evidence>
<dbReference type="InterPro" id="IPR003805">
    <property type="entry name" value="CobS"/>
</dbReference>
<comment type="catalytic activity">
    <reaction evidence="17 19">
        <text>alpha-ribazole + adenosylcob(III)inamide-GDP = adenosylcob(III)alamin + GMP + H(+)</text>
        <dbReference type="Rhea" id="RHEA:16049"/>
        <dbReference type="ChEBI" id="CHEBI:10329"/>
        <dbReference type="ChEBI" id="CHEBI:15378"/>
        <dbReference type="ChEBI" id="CHEBI:18408"/>
        <dbReference type="ChEBI" id="CHEBI:58115"/>
        <dbReference type="ChEBI" id="CHEBI:60487"/>
        <dbReference type="EC" id="2.7.8.26"/>
    </reaction>
</comment>
<evidence type="ECO:0000256" key="13">
    <source>
        <dbReference type="ARBA" id="ARBA00023136"/>
    </source>
</evidence>
<feature type="transmembrane region" description="Helical" evidence="19">
    <location>
        <begin position="226"/>
        <end position="243"/>
    </location>
</feature>
<dbReference type="PANTHER" id="PTHR34148:SF1">
    <property type="entry name" value="ADENOSYLCOBINAMIDE-GDP RIBAZOLETRANSFERASE"/>
    <property type="match status" value="1"/>
</dbReference>
<feature type="transmembrane region" description="Helical" evidence="19">
    <location>
        <begin position="197"/>
        <end position="214"/>
    </location>
</feature>
<evidence type="ECO:0000313" key="21">
    <source>
        <dbReference type="Proteomes" id="UP000263486"/>
    </source>
</evidence>
<proteinExistence type="inferred from homology"/>
<feature type="transmembrane region" description="Helical" evidence="19">
    <location>
        <begin position="32"/>
        <end position="55"/>
    </location>
</feature>
<evidence type="ECO:0000256" key="2">
    <source>
        <dbReference type="ARBA" id="ARBA00004651"/>
    </source>
</evidence>
<evidence type="ECO:0000256" key="19">
    <source>
        <dbReference type="HAMAP-Rule" id="MF_00719"/>
    </source>
</evidence>
<comment type="caution">
    <text evidence="20">The sequence shown here is derived from an EMBL/GenBank/DDBJ whole genome shotgun (WGS) entry which is preliminary data.</text>
</comment>
<evidence type="ECO:0000256" key="3">
    <source>
        <dbReference type="ARBA" id="ARBA00004663"/>
    </source>
</evidence>
<organism evidence="20 21">
    <name type="scientific">Psychrilyobacter piezotolerans</name>
    <dbReference type="NCBI Taxonomy" id="2293438"/>
    <lineage>
        <taxon>Bacteria</taxon>
        <taxon>Fusobacteriati</taxon>
        <taxon>Fusobacteriota</taxon>
        <taxon>Fusobacteriia</taxon>
        <taxon>Fusobacteriales</taxon>
        <taxon>Fusobacteriaceae</taxon>
        <taxon>Psychrilyobacter</taxon>
    </lineage>
</organism>
<dbReference type="PANTHER" id="PTHR34148">
    <property type="entry name" value="ADENOSYLCOBINAMIDE-GDP RIBAZOLETRANSFERASE"/>
    <property type="match status" value="1"/>
</dbReference>
<feature type="transmembrane region" description="Helical" evidence="19">
    <location>
        <begin position="61"/>
        <end position="85"/>
    </location>
</feature>
<comment type="cofactor">
    <cofactor evidence="1 19">
        <name>Mg(2+)</name>
        <dbReference type="ChEBI" id="CHEBI:18420"/>
    </cofactor>
</comment>
<dbReference type="HAMAP" id="MF_00719">
    <property type="entry name" value="CobS"/>
    <property type="match status" value="1"/>
</dbReference>
<evidence type="ECO:0000256" key="1">
    <source>
        <dbReference type="ARBA" id="ARBA00001946"/>
    </source>
</evidence>
<gene>
    <name evidence="19 20" type="primary">cobS</name>
    <name evidence="20" type="ORF">DYH56_02660</name>
</gene>
<evidence type="ECO:0000256" key="18">
    <source>
        <dbReference type="ARBA" id="ARBA00049504"/>
    </source>
</evidence>
<evidence type="ECO:0000256" key="15">
    <source>
        <dbReference type="ARBA" id="ARBA00032605"/>
    </source>
</evidence>
<evidence type="ECO:0000256" key="14">
    <source>
        <dbReference type="ARBA" id="ARBA00025228"/>
    </source>
</evidence>
<evidence type="ECO:0000256" key="5">
    <source>
        <dbReference type="ARBA" id="ARBA00013200"/>
    </source>
</evidence>
<evidence type="ECO:0000256" key="4">
    <source>
        <dbReference type="ARBA" id="ARBA00010561"/>
    </source>
</evidence>
<keyword evidence="10 19" id="KW-0812">Transmembrane</keyword>
<dbReference type="GO" id="GO:0051073">
    <property type="term" value="F:adenosylcobinamide-GDP ribazoletransferase activity"/>
    <property type="evidence" value="ECO:0007669"/>
    <property type="project" value="UniProtKB-EC"/>
</dbReference>
<reference evidence="20 21" key="1">
    <citation type="submission" date="2018-08" db="EMBL/GenBank/DDBJ databases">
        <title>Draft genome sequence of Psychrilyobacter sp. strain SD5 isolated from Black Sea water.</title>
        <authorList>
            <person name="Yadav S."/>
            <person name="Villanueva L."/>
            <person name="Damste J.S.S."/>
        </authorList>
    </citation>
    <scope>NUCLEOTIDE SEQUENCE [LARGE SCALE GENOMIC DNA]</scope>
    <source>
        <strain evidence="20 21">SD5</strain>
    </source>
</reference>
<comment type="function">
    <text evidence="14 19">Joins adenosylcobinamide-GDP and alpha-ribazole to generate adenosylcobalamin (Ado-cobalamin). Also synthesizes adenosylcobalamin 5'-phosphate from adenosylcobinamide-GDP and alpha-ribazole 5'-phosphate.</text>
</comment>
<keyword evidence="21" id="KW-1185">Reference proteome</keyword>
<evidence type="ECO:0000256" key="17">
    <source>
        <dbReference type="ARBA" id="ARBA00048623"/>
    </source>
</evidence>